<evidence type="ECO:0000313" key="2">
    <source>
        <dbReference type="Proteomes" id="UP000242180"/>
    </source>
</evidence>
<dbReference type="PANTHER" id="PTHR11188:SF176">
    <property type="entry name" value="ARRESTIN DOMAIN-CONTAINING PROTEIN 1"/>
    <property type="match status" value="1"/>
</dbReference>
<sequence>MSTAVLERRLSVQDVRDAPPLAAYNHSPHTPEATRYIPRLSPLYRRAPVRFSIQPSMHDTFECGPGSMFQGTIHLQLAEPLAAQHLRLTFRGLERLNYDAMGWGRTQKQAMIFSVRLLIWGQTPTATTWPVLESGIHFFPFWCEMPMVNYATTCSAPHTGQEAYQTVMELIASLERPGDRPFQTEPCYVSFRPAVPTPPVPRSLQENQAWVRLVSVSPTAIHIDVLDSSLETYTIGMALHRQSKITTSGFRHLKTVVVARTEKSHVRRLALPLPQRISPTLTYAKHIQIHYSLHIIASKKRHLTKKKKKSIVLPIVLGTLPVGEPAPANLLPFTHPSITEDTTPFTKPRLFRSSLDTIDHPLPPYDEARPPSYVSFQL</sequence>
<gene>
    <name evidence="1" type="ORF">BCR43DRAFT_497174</name>
</gene>
<dbReference type="EMBL" id="MCGN01000009">
    <property type="protein sequence ID" value="ORY93568.1"/>
    <property type="molecule type" value="Genomic_DNA"/>
</dbReference>
<dbReference type="InterPro" id="IPR014752">
    <property type="entry name" value="Arrestin-like_C"/>
</dbReference>
<organism evidence="1 2">
    <name type="scientific">Syncephalastrum racemosum</name>
    <name type="common">Filamentous fungus</name>
    <dbReference type="NCBI Taxonomy" id="13706"/>
    <lineage>
        <taxon>Eukaryota</taxon>
        <taxon>Fungi</taxon>
        <taxon>Fungi incertae sedis</taxon>
        <taxon>Mucoromycota</taxon>
        <taxon>Mucoromycotina</taxon>
        <taxon>Mucoromycetes</taxon>
        <taxon>Mucorales</taxon>
        <taxon>Syncephalastraceae</taxon>
        <taxon>Syncephalastrum</taxon>
    </lineage>
</organism>
<dbReference type="Proteomes" id="UP000242180">
    <property type="component" value="Unassembled WGS sequence"/>
</dbReference>
<evidence type="ECO:0008006" key="3">
    <source>
        <dbReference type="Google" id="ProtNLM"/>
    </source>
</evidence>
<dbReference type="GO" id="GO:0005737">
    <property type="term" value="C:cytoplasm"/>
    <property type="evidence" value="ECO:0007669"/>
    <property type="project" value="TreeGrafter"/>
</dbReference>
<name>A0A1X2H5H1_SYNRA</name>
<proteinExistence type="predicted"/>
<keyword evidence="2" id="KW-1185">Reference proteome</keyword>
<dbReference type="GO" id="GO:0015031">
    <property type="term" value="P:protein transport"/>
    <property type="evidence" value="ECO:0007669"/>
    <property type="project" value="TreeGrafter"/>
</dbReference>
<evidence type="ECO:0000313" key="1">
    <source>
        <dbReference type="EMBL" id="ORY93568.1"/>
    </source>
</evidence>
<dbReference type="STRING" id="13706.A0A1X2H5H1"/>
<dbReference type="OMA" id="HIEATIK"/>
<protein>
    <recommendedName>
        <fullName evidence="3">Arrestin-like N-terminal domain-containing protein</fullName>
    </recommendedName>
</protein>
<dbReference type="AlphaFoldDB" id="A0A1X2H5H1"/>
<comment type="caution">
    <text evidence="1">The sequence shown here is derived from an EMBL/GenBank/DDBJ whole genome shotgun (WGS) entry which is preliminary data.</text>
</comment>
<dbReference type="InParanoid" id="A0A1X2H5H1"/>
<dbReference type="Gene3D" id="2.60.40.640">
    <property type="match status" value="1"/>
</dbReference>
<accession>A0A1X2H5H1</accession>
<reference evidence="1 2" key="1">
    <citation type="submission" date="2016-07" db="EMBL/GenBank/DDBJ databases">
        <title>Pervasive Adenine N6-methylation of Active Genes in Fungi.</title>
        <authorList>
            <consortium name="DOE Joint Genome Institute"/>
            <person name="Mondo S.J."/>
            <person name="Dannebaum R.O."/>
            <person name="Kuo R.C."/>
            <person name="Labutti K."/>
            <person name="Haridas S."/>
            <person name="Kuo A."/>
            <person name="Salamov A."/>
            <person name="Ahrendt S.R."/>
            <person name="Lipzen A."/>
            <person name="Sullivan W."/>
            <person name="Andreopoulos W.B."/>
            <person name="Clum A."/>
            <person name="Lindquist E."/>
            <person name="Daum C."/>
            <person name="Ramamoorthy G.K."/>
            <person name="Gryganskyi A."/>
            <person name="Culley D."/>
            <person name="Magnuson J.K."/>
            <person name="James T.Y."/>
            <person name="O'Malley M.A."/>
            <person name="Stajich J.E."/>
            <person name="Spatafora J.W."/>
            <person name="Visel A."/>
            <person name="Grigoriev I.V."/>
        </authorList>
    </citation>
    <scope>NUCLEOTIDE SEQUENCE [LARGE SCALE GENOMIC DNA]</scope>
    <source>
        <strain evidence="1 2">NRRL 2496</strain>
    </source>
</reference>
<dbReference type="PANTHER" id="PTHR11188">
    <property type="entry name" value="ARRESTIN DOMAIN CONTAINING PROTEIN"/>
    <property type="match status" value="1"/>
</dbReference>
<dbReference type="OrthoDB" id="2333384at2759"/>
<dbReference type="InterPro" id="IPR050357">
    <property type="entry name" value="Arrestin_domain-protein"/>
</dbReference>